<accession>A0ABW5EVR7</accession>
<proteinExistence type="predicted"/>
<protein>
    <submittedName>
        <fullName evidence="1">Uncharacterized protein</fullName>
    </submittedName>
</protein>
<organism evidence="1 2">
    <name type="scientific">Delftia deserti</name>
    <dbReference type="NCBI Taxonomy" id="1651218"/>
    <lineage>
        <taxon>Bacteria</taxon>
        <taxon>Pseudomonadati</taxon>
        <taxon>Pseudomonadota</taxon>
        <taxon>Betaproteobacteria</taxon>
        <taxon>Burkholderiales</taxon>
        <taxon>Comamonadaceae</taxon>
        <taxon>Delftia</taxon>
    </lineage>
</organism>
<dbReference type="EMBL" id="JBHUIG010000031">
    <property type="protein sequence ID" value="MFD2321892.1"/>
    <property type="molecule type" value="Genomic_DNA"/>
</dbReference>
<comment type="caution">
    <text evidence="1">The sequence shown here is derived from an EMBL/GenBank/DDBJ whole genome shotgun (WGS) entry which is preliminary data.</text>
</comment>
<dbReference type="Proteomes" id="UP001597287">
    <property type="component" value="Unassembled WGS sequence"/>
</dbReference>
<dbReference type="RefSeq" id="WP_380109011.1">
    <property type="nucleotide sequence ID" value="NZ_JBHSIH010000001.1"/>
</dbReference>
<evidence type="ECO:0000313" key="2">
    <source>
        <dbReference type="Proteomes" id="UP001597287"/>
    </source>
</evidence>
<gene>
    <name evidence="1" type="ORF">ACFSPV_24735</name>
</gene>
<evidence type="ECO:0000313" key="1">
    <source>
        <dbReference type="EMBL" id="MFD2321892.1"/>
    </source>
</evidence>
<keyword evidence="2" id="KW-1185">Reference proteome</keyword>
<sequence>MTDKCKKLRGGELLLCKEAEFAWSQGFIDHQTLRDHETRRTRERLALRKGKKSMALPCCPFCRANVDTAPKETP</sequence>
<name>A0ABW5EVR7_9BURK</name>
<reference evidence="2" key="1">
    <citation type="journal article" date="2019" name="Int. J. Syst. Evol. Microbiol.">
        <title>The Global Catalogue of Microorganisms (GCM) 10K type strain sequencing project: providing services to taxonomists for standard genome sequencing and annotation.</title>
        <authorList>
            <consortium name="The Broad Institute Genomics Platform"/>
            <consortium name="The Broad Institute Genome Sequencing Center for Infectious Disease"/>
            <person name="Wu L."/>
            <person name="Ma J."/>
        </authorList>
    </citation>
    <scope>NUCLEOTIDE SEQUENCE [LARGE SCALE GENOMIC DNA]</scope>
    <source>
        <strain evidence="2">CCUG 62793</strain>
    </source>
</reference>